<protein>
    <submittedName>
        <fullName evidence="2">PadR family transcriptional regulator</fullName>
    </submittedName>
</protein>
<reference evidence="2 3" key="1">
    <citation type="submission" date="2018-06" db="EMBL/GenBank/DDBJ databases">
        <title>Chryseolinea flavus sp. nov., a member of the phylum Bacteroidetes isolated from soil.</title>
        <authorList>
            <person name="Li Y."/>
            <person name="Wang J."/>
        </authorList>
    </citation>
    <scope>NUCLEOTIDE SEQUENCE [LARGE SCALE GENOMIC DNA]</scope>
    <source>
        <strain evidence="2 3">SDU1-6</strain>
    </source>
</reference>
<sequence>MKKIQLGEFEEVVLLTVGVLHGNAYGVTIKDEIEQRLDREVTIGALQITLRRLEAKGFLTSKLGESNEIRRGRPKLFFEITAYGKKALDYTKESRDELWKALPKLVLKLK</sequence>
<proteinExistence type="predicted"/>
<feature type="domain" description="Transcription regulator PadR N-terminal" evidence="1">
    <location>
        <begin position="22"/>
        <end position="88"/>
    </location>
</feature>
<dbReference type="InterPro" id="IPR036390">
    <property type="entry name" value="WH_DNA-bd_sf"/>
</dbReference>
<dbReference type="Gene3D" id="1.10.10.10">
    <property type="entry name" value="Winged helix-like DNA-binding domain superfamily/Winged helix DNA-binding domain"/>
    <property type="match status" value="1"/>
</dbReference>
<evidence type="ECO:0000313" key="3">
    <source>
        <dbReference type="Proteomes" id="UP000251889"/>
    </source>
</evidence>
<keyword evidence="3" id="KW-1185">Reference proteome</keyword>
<evidence type="ECO:0000313" key="2">
    <source>
        <dbReference type="EMBL" id="RAW00388.1"/>
    </source>
</evidence>
<dbReference type="OrthoDB" id="982587at2"/>
<dbReference type="Proteomes" id="UP000251889">
    <property type="component" value="Unassembled WGS sequence"/>
</dbReference>
<gene>
    <name evidence="2" type="ORF">DQQ10_15155</name>
</gene>
<name>A0A364Y195_9BACT</name>
<dbReference type="InterPro" id="IPR036388">
    <property type="entry name" value="WH-like_DNA-bd_sf"/>
</dbReference>
<dbReference type="SUPFAM" id="SSF46785">
    <property type="entry name" value="Winged helix' DNA-binding domain"/>
    <property type="match status" value="1"/>
</dbReference>
<dbReference type="Pfam" id="PF03551">
    <property type="entry name" value="PadR"/>
    <property type="match status" value="1"/>
</dbReference>
<dbReference type="RefSeq" id="WP_112747730.1">
    <property type="nucleotide sequence ID" value="NZ_QMFY01000007.1"/>
</dbReference>
<accession>A0A364Y195</accession>
<dbReference type="EMBL" id="QMFY01000007">
    <property type="protein sequence ID" value="RAW00388.1"/>
    <property type="molecule type" value="Genomic_DNA"/>
</dbReference>
<comment type="caution">
    <text evidence="2">The sequence shown here is derived from an EMBL/GenBank/DDBJ whole genome shotgun (WGS) entry which is preliminary data.</text>
</comment>
<dbReference type="AlphaFoldDB" id="A0A364Y195"/>
<dbReference type="InterPro" id="IPR005149">
    <property type="entry name" value="Tscrpt_reg_PadR_N"/>
</dbReference>
<evidence type="ECO:0000259" key="1">
    <source>
        <dbReference type="Pfam" id="PF03551"/>
    </source>
</evidence>
<organism evidence="2 3">
    <name type="scientific">Pseudochryseolinea flava</name>
    <dbReference type="NCBI Taxonomy" id="2059302"/>
    <lineage>
        <taxon>Bacteria</taxon>
        <taxon>Pseudomonadati</taxon>
        <taxon>Bacteroidota</taxon>
        <taxon>Cytophagia</taxon>
        <taxon>Cytophagales</taxon>
        <taxon>Fulvivirgaceae</taxon>
        <taxon>Pseudochryseolinea</taxon>
    </lineage>
</organism>